<feature type="domain" description="Acyl-CoA oxidase/dehydrogenase middle" evidence="8">
    <location>
        <begin position="122"/>
        <end position="211"/>
    </location>
</feature>
<dbReference type="HOGENOM" id="CLU_018204_0_1_2"/>
<evidence type="ECO:0000256" key="6">
    <source>
        <dbReference type="RuleBase" id="RU362125"/>
    </source>
</evidence>
<dbReference type="InParanoid" id="Q9HLJ8"/>
<dbReference type="PANTHER" id="PTHR43884">
    <property type="entry name" value="ACYL-COA DEHYDROGENASE"/>
    <property type="match status" value="1"/>
</dbReference>
<gene>
    <name evidence="10" type="ordered locus">Ta0230</name>
</gene>
<accession>Q9HLJ8</accession>
<evidence type="ECO:0000256" key="2">
    <source>
        <dbReference type="ARBA" id="ARBA00009347"/>
    </source>
</evidence>
<dbReference type="AlphaFoldDB" id="Q9HLJ8"/>
<dbReference type="EMBL" id="AL445063">
    <property type="protein sequence ID" value="CAC11375.1"/>
    <property type="molecule type" value="Genomic_DNA"/>
</dbReference>
<dbReference type="GO" id="GO:0050660">
    <property type="term" value="F:flavin adenine dinucleotide binding"/>
    <property type="evidence" value="ECO:0007669"/>
    <property type="project" value="InterPro"/>
</dbReference>
<dbReference type="Gene3D" id="2.40.110.10">
    <property type="entry name" value="Butyryl-CoA Dehydrogenase, subunit A, domain 2"/>
    <property type="match status" value="1"/>
</dbReference>
<dbReference type="SUPFAM" id="SSF56645">
    <property type="entry name" value="Acyl-CoA dehydrogenase NM domain-like"/>
    <property type="match status" value="1"/>
</dbReference>
<keyword evidence="4 6" id="KW-0274">FAD</keyword>
<keyword evidence="11" id="KW-1185">Reference proteome</keyword>
<evidence type="ECO:0000256" key="4">
    <source>
        <dbReference type="ARBA" id="ARBA00022827"/>
    </source>
</evidence>
<dbReference type="STRING" id="273075.gene:9571446"/>
<dbReference type="InterPro" id="IPR046373">
    <property type="entry name" value="Acyl-CoA_Oxase/DH_mid-dom_sf"/>
</dbReference>
<dbReference type="PANTHER" id="PTHR43884:SF12">
    <property type="entry name" value="ISOVALERYL-COA DEHYDROGENASE, MITOCHONDRIAL-RELATED"/>
    <property type="match status" value="1"/>
</dbReference>
<dbReference type="FunFam" id="1.20.140.10:FF:000001">
    <property type="entry name" value="Acyl-CoA dehydrogenase"/>
    <property type="match status" value="1"/>
</dbReference>
<dbReference type="OrthoDB" id="275197at2157"/>
<dbReference type="InterPro" id="IPR006091">
    <property type="entry name" value="Acyl-CoA_Oxase/DH_mid-dom"/>
</dbReference>
<evidence type="ECO:0000256" key="5">
    <source>
        <dbReference type="ARBA" id="ARBA00023002"/>
    </source>
</evidence>
<dbReference type="eggNOG" id="arCOG01707">
    <property type="taxonomic scope" value="Archaea"/>
</dbReference>
<dbReference type="InterPro" id="IPR006089">
    <property type="entry name" value="Acyl-CoA_DH_CS"/>
</dbReference>
<dbReference type="InterPro" id="IPR013786">
    <property type="entry name" value="AcylCoA_DH/ox_N"/>
</dbReference>
<sequence length="382" mass="42449">MQGYTDASEMIRSSIREFVRREIEPLRSKIDRDDYFPVDKFRMMGKMGYLGVTVPPEYGGSGAGYIAQAIIEDELGYSSPSLALSYGAHSNLCLDNIYRNGSKYIRETFVPKLASGDYIGSLCLTEPGSGSDALAMSTHIDEVDGELYLSGSKMFITNAPYADLFLVHSRDGDGYSSVIVLASDGGFNRGRSLEKMGMRGSPTGEIFFNRVRIEPGRIVGGRGSGKKIIMSGLNSERVILAFIFIGLARRAIDEAVNYASQRKQFGQHIADFELIQEKLSYMYVRYEASRMLAFRALEKLQFDMMDPIDAASAIMYASESAEYIAREAIQIFGGYGYIKDTGIEMLLRDAILGQIGAGTTEIRKRVIARSLVKMYEEGRRIE</sequence>
<dbReference type="RefSeq" id="WP_010900657.1">
    <property type="nucleotide sequence ID" value="NC_002578.1"/>
</dbReference>
<dbReference type="PROSITE" id="PS00072">
    <property type="entry name" value="ACYL_COA_DH_1"/>
    <property type="match status" value="1"/>
</dbReference>
<dbReference type="GO" id="GO:0003995">
    <property type="term" value="F:acyl-CoA dehydrogenase activity"/>
    <property type="evidence" value="ECO:0007669"/>
    <property type="project" value="InterPro"/>
</dbReference>
<evidence type="ECO:0000256" key="3">
    <source>
        <dbReference type="ARBA" id="ARBA00022630"/>
    </source>
</evidence>
<dbReference type="EnsemblBacteria" id="CAC11375">
    <property type="protein sequence ID" value="CAC11375"/>
    <property type="gene ID" value="CAC11375"/>
</dbReference>
<evidence type="ECO:0000259" key="7">
    <source>
        <dbReference type="Pfam" id="PF00441"/>
    </source>
</evidence>
<feature type="domain" description="Acyl-CoA dehydrogenase/oxidase C-terminal" evidence="7">
    <location>
        <begin position="223"/>
        <end position="371"/>
    </location>
</feature>
<keyword evidence="3 6" id="KW-0285">Flavoprotein</keyword>
<protein>
    <submittedName>
        <fullName evidence="10">Probable isovaleryl-CoA dehydrogenase</fullName>
    </submittedName>
</protein>
<proteinExistence type="inferred from homology"/>
<keyword evidence="5 6" id="KW-0560">Oxidoreductase</keyword>
<dbReference type="FunFam" id="1.10.540.10:FF:000002">
    <property type="entry name" value="Acyl-CoA dehydrogenase FadE19"/>
    <property type="match status" value="1"/>
</dbReference>
<organism evidence="10 11">
    <name type="scientific">Thermoplasma acidophilum (strain ATCC 25905 / DSM 1728 / JCM 9062 / NBRC 15155 / AMRC-C165)</name>
    <dbReference type="NCBI Taxonomy" id="273075"/>
    <lineage>
        <taxon>Archaea</taxon>
        <taxon>Methanobacteriati</taxon>
        <taxon>Thermoplasmatota</taxon>
        <taxon>Thermoplasmata</taxon>
        <taxon>Thermoplasmatales</taxon>
        <taxon>Thermoplasmataceae</taxon>
        <taxon>Thermoplasma</taxon>
    </lineage>
</organism>
<feature type="domain" description="Acyl-CoA dehydrogenase/oxidase N-terminal" evidence="9">
    <location>
        <begin position="5"/>
        <end position="117"/>
    </location>
</feature>
<reference evidence="10 11" key="1">
    <citation type="journal article" date="2000" name="Nature">
        <title>The genome sequence of the thermoacidophilic scavenger Thermoplasma acidophilum.</title>
        <authorList>
            <person name="Ruepp A."/>
            <person name="Graml W."/>
            <person name="Santos-Martinez M.L."/>
            <person name="Koretke K.K."/>
            <person name="Volker C."/>
            <person name="Mewes H.W."/>
            <person name="Frishman D."/>
            <person name="Stocker S."/>
            <person name="Lupas A.N."/>
            <person name="Baumeister W."/>
        </authorList>
    </citation>
    <scope>NUCLEOTIDE SEQUENCE [LARGE SCALE GENOMIC DNA]</scope>
    <source>
        <strain evidence="11">ATCC 25905 / DSM 1728 / JCM 9062 / NBRC 15155 / AMRC-C165</strain>
    </source>
</reference>
<dbReference type="InterPro" id="IPR037069">
    <property type="entry name" value="AcylCoA_DH/ox_N_sf"/>
</dbReference>
<evidence type="ECO:0000256" key="1">
    <source>
        <dbReference type="ARBA" id="ARBA00001974"/>
    </source>
</evidence>
<evidence type="ECO:0000313" key="11">
    <source>
        <dbReference type="Proteomes" id="UP000001024"/>
    </source>
</evidence>
<dbReference type="Pfam" id="PF00441">
    <property type="entry name" value="Acyl-CoA_dh_1"/>
    <property type="match status" value="1"/>
</dbReference>
<comment type="similarity">
    <text evidence="2 6">Belongs to the acyl-CoA dehydrogenase family.</text>
</comment>
<dbReference type="Proteomes" id="UP000001024">
    <property type="component" value="Chromosome"/>
</dbReference>
<dbReference type="GO" id="GO:0006552">
    <property type="term" value="P:L-leucine catabolic process"/>
    <property type="evidence" value="ECO:0007669"/>
    <property type="project" value="TreeGrafter"/>
</dbReference>
<dbReference type="InterPro" id="IPR036250">
    <property type="entry name" value="AcylCo_DH-like_C"/>
</dbReference>
<dbReference type="InterPro" id="IPR009075">
    <property type="entry name" value="AcylCo_DH/oxidase_C"/>
</dbReference>
<dbReference type="Gene3D" id="1.20.140.10">
    <property type="entry name" value="Butyryl-CoA Dehydrogenase, subunit A, domain 3"/>
    <property type="match status" value="1"/>
</dbReference>
<dbReference type="Pfam" id="PF02771">
    <property type="entry name" value="Acyl-CoA_dh_N"/>
    <property type="match status" value="1"/>
</dbReference>
<dbReference type="Gene3D" id="1.10.540.10">
    <property type="entry name" value="Acyl-CoA dehydrogenase/oxidase, N-terminal domain"/>
    <property type="match status" value="1"/>
</dbReference>
<dbReference type="PaxDb" id="273075-Ta0230"/>
<dbReference type="InterPro" id="IPR009100">
    <property type="entry name" value="AcylCoA_DH/oxidase_NM_dom_sf"/>
</dbReference>
<dbReference type="SUPFAM" id="SSF47203">
    <property type="entry name" value="Acyl-CoA dehydrogenase C-terminal domain-like"/>
    <property type="match status" value="1"/>
</dbReference>
<name>Q9HLJ8_THEAC</name>
<comment type="cofactor">
    <cofactor evidence="1 6">
        <name>FAD</name>
        <dbReference type="ChEBI" id="CHEBI:57692"/>
    </cofactor>
</comment>
<evidence type="ECO:0000313" key="10">
    <source>
        <dbReference type="EMBL" id="CAC11375.1"/>
    </source>
</evidence>
<evidence type="ECO:0000259" key="9">
    <source>
        <dbReference type="Pfam" id="PF02771"/>
    </source>
</evidence>
<dbReference type="Pfam" id="PF02770">
    <property type="entry name" value="Acyl-CoA_dh_M"/>
    <property type="match status" value="1"/>
</dbReference>
<evidence type="ECO:0000259" key="8">
    <source>
        <dbReference type="Pfam" id="PF02770"/>
    </source>
</evidence>
<dbReference type="KEGG" id="tac:Ta0230"/>